<dbReference type="PANTHER" id="PTHR31528:SF3">
    <property type="entry name" value="THIAMINE BIOSYNTHESIS PROTEIN HI_0357-RELATED"/>
    <property type="match status" value="1"/>
</dbReference>
<dbReference type="Pfam" id="PF09084">
    <property type="entry name" value="NMT1"/>
    <property type="match status" value="1"/>
</dbReference>
<comment type="caution">
    <text evidence="3">The sequence shown here is derived from an EMBL/GenBank/DDBJ whole genome shotgun (WGS) entry which is preliminary data.</text>
</comment>
<organism evidence="3 4">
    <name type="scientific">Manganibacter manganicus</name>
    <dbReference type="NCBI Taxonomy" id="1873176"/>
    <lineage>
        <taxon>Bacteria</taxon>
        <taxon>Pseudomonadati</taxon>
        <taxon>Pseudomonadota</taxon>
        <taxon>Alphaproteobacteria</taxon>
        <taxon>Hyphomicrobiales</taxon>
        <taxon>Phyllobacteriaceae</taxon>
        <taxon>Manganibacter</taxon>
    </lineage>
</organism>
<name>A0A1V8RWD9_9HYPH</name>
<feature type="domain" description="SsuA/THI5-like" evidence="2">
    <location>
        <begin position="38"/>
        <end position="239"/>
    </location>
</feature>
<reference evidence="3 4" key="1">
    <citation type="journal article" date="2016" name="Int. J. Syst. Evol. Microbiol.">
        <title>Pseudaminobacter manganicus sp. nov., isolated from sludge of a manganese mine.</title>
        <authorList>
            <person name="Li J."/>
            <person name="Huang J."/>
            <person name="Liao S."/>
            <person name="Wang G."/>
        </authorList>
    </citation>
    <scope>NUCLEOTIDE SEQUENCE [LARGE SCALE GENOMIC DNA]</scope>
    <source>
        <strain evidence="3 4">JH-7</strain>
    </source>
</reference>
<proteinExistence type="predicted"/>
<dbReference type="GO" id="GO:0009228">
    <property type="term" value="P:thiamine biosynthetic process"/>
    <property type="evidence" value="ECO:0007669"/>
    <property type="project" value="InterPro"/>
</dbReference>
<evidence type="ECO:0000259" key="2">
    <source>
        <dbReference type="Pfam" id="PF09084"/>
    </source>
</evidence>
<keyword evidence="1" id="KW-0732">Signal</keyword>
<evidence type="ECO:0000256" key="1">
    <source>
        <dbReference type="SAM" id="SignalP"/>
    </source>
</evidence>
<dbReference type="RefSeq" id="WP_080917718.1">
    <property type="nucleotide sequence ID" value="NZ_MDET01000001.1"/>
</dbReference>
<dbReference type="PANTHER" id="PTHR31528">
    <property type="entry name" value="4-AMINO-5-HYDROXYMETHYL-2-METHYLPYRIMIDINE PHOSPHATE SYNTHASE THI11-RELATED"/>
    <property type="match status" value="1"/>
</dbReference>
<accession>A0A1V8RWD9</accession>
<feature type="signal peptide" evidence="1">
    <location>
        <begin position="1"/>
        <end position="24"/>
    </location>
</feature>
<dbReference type="STRING" id="1873176.BFN67_01015"/>
<dbReference type="OrthoDB" id="5372616at2"/>
<evidence type="ECO:0000313" key="3">
    <source>
        <dbReference type="EMBL" id="OQM77454.1"/>
    </source>
</evidence>
<dbReference type="EMBL" id="MDET01000001">
    <property type="protein sequence ID" value="OQM77454.1"/>
    <property type="molecule type" value="Genomic_DNA"/>
</dbReference>
<gene>
    <name evidence="3" type="ORF">BFN67_01015</name>
</gene>
<dbReference type="Gene3D" id="3.40.190.10">
    <property type="entry name" value="Periplasmic binding protein-like II"/>
    <property type="match status" value="2"/>
</dbReference>
<protein>
    <submittedName>
        <fullName evidence="3">Nitrate ABC transporter substrate-binding protein</fullName>
    </submittedName>
</protein>
<dbReference type="InterPro" id="IPR027939">
    <property type="entry name" value="NMT1/THI5"/>
</dbReference>
<dbReference type="SUPFAM" id="SSF53850">
    <property type="entry name" value="Periplasmic binding protein-like II"/>
    <property type="match status" value="1"/>
</dbReference>
<keyword evidence="4" id="KW-1185">Reference proteome</keyword>
<feature type="chain" id="PRO_5010707743" evidence="1">
    <location>
        <begin position="25"/>
        <end position="334"/>
    </location>
</feature>
<dbReference type="Proteomes" id="UP000191905">
    <property type="component" value="Unassembled WGS sequence"/>
</dbReference>
<evidence type="ECO:0000313" key="4">
    <source>
        <dbReference type="Proteomes" id="UP000191905"/>
    </source>
</evidence>
<sequence>MNGKMKIALGTVAVLAASAFGASANEKVTFGTNWLAQAEHGGYYQAMLDGTYAACGLDVTIMQGGPQVSGRPLLLAGKIDFYMGGNMLQAFDAVRQDIPLRVVAASYQKDPQVIMSHPGQGLDKWADLPKAEQYIIGDEGMQSFFLWMESEYGFDPEKRAPYTFNAAPFIANPKSIMQGYATSEPYAVKKAGGFEPNVFLLADNGFNAYASTIETMQETIDKRPEVVQCFVDGSAKGWYNYLYGDNSAANAAIKKDNPDITDEQIAFSIAQMKKYGIVDSGDSEKLGIGAMSDERIQSFYDKMVKAKAIPAGIDVKKAYTLIFVNKGVGLDLKK</sequence>
<dbReference type="AlphaFoldDB" id="A0A1V8RWD9"/>
<dbReference type="InterPro" id="IPR015168">
    <property type="entry name" value="SsuA/THI5"/>
</dbReference>